<proteinExistence type="predicted"/>
<dbReference type="PANTHER" id="PTHR33392">
    <property type="entry name" value="POLYISOPRENYL-TEICHOIC ACID--PEPTIDOGLYCAN TEICHOIC ACID TRANSFERASE TAGU"/>
    <property type="match status" value="1"/>
</dbReference>
<dbReference type="Proteomes" id="UP000593591">
    <property type="component" value="Chromosome"/>
</dbReference>
<keyword evidence="1" id="KW-0812">Transmembrane</keyword>
<sequence>MAMNYSSGKKNVIFLLVILFLIIGATVFFFFSIRTDAVNDILKNKDSIVSVLWLLNDGDDILASEILVMYPPTKKSAMFDIPGNTGGIYRSLGRVDRLDQVYKEKGVISFAKEVEGITGRELPFVVEVSLEDFSALTDILGGLKIFISDPVFTKAEDDSYFLFPSGGVTLDGDKINSYLHYSVAGESETFVKDRRQNTLIAFLSALRENSSIIFDEDNFSLYSGYFKGYLNGEKLDEESLHKVLSLLLNMDSDRITTNSITGTLNTVDGKKLLFPEDNGMQIKKVLNLTVTSLLSEEMSSQSRVYVLEILNGTDRTGLASRTARLFRDAGYEILRYENADRDDYQYTTIVSHIGNFKSAETIGSFIRCRNIVEDEIDSSAGLGTSATADFTIILGDDFNGTYATSGYSGNKNEGE</sequence>
<keyword evidence="1" id="KW-0472">Membrane</keyword>
<gene>
    <name evidence="3" type="ORF">DYE49_07915</name>
</gene>
<feature type="transmembrane region" description="Helical" evidence="1">
    <location>
        <begin position="12"/>
        <end position="33"/>
    </location>
</feature>
<organism evidence="3 4">
    <name type="scientific">Treponema rectale</name>
    <dbReference type="NCBI Taxonomy" id="744512"/>
    <lineage>
        <taxon>Bacteria</taxon>
        <taxon>Pseudomonadati</taxon>
        <taxon>Spirochaetota</taxon>
        <taxon>Spirochaetia</taxon>
        <taxon>Spirochaetales</taxon>
        <taxon>Treponemataceae</taxon>
        <taxon>Treponema</taxon>
    </lineage>
</organism>
<dbReference type="PANTHER" id="PTHR33392:SF6">
    <property type="entry name" value="POLYISOPRENYL-TEICHOIC ACID--PEPTIDOGLYCAN TEICHOIC ACID TRANSFERASE TAGU"/>
    <property type="match status" value="1"/>
</dbReference>
<dbReference type="Gene3D" id="3.40.630.190">
    <property type="entry name" value="LCP protein"/>
    <property type="match status" value="1"/>
</dbReference>
<evidence type="ECO:0000313" key="4">
    <source>
        <dbReference type="Proteomes" id="UP000593591"/>
    </source>
</evidence>
<reference evidence="3 4" key="1">
    <citation type="submission" date="2018-08" db="EMBL/GenBank/DDBJ databases">
        <title>The first complete genome of Treponema rectale (CHPAT), a commensal spirochete of the bovine rectum.</title>
        <authorList>
            <person name="Staton G.J."/>
            <person name="Clegg S.R."/>
            <person name="Carter S.D."/>
            <person name="Radford A.D."/>
            <person name="Darby A."/>
            <person name="Hall N."/>
            <person name="Birtles R.J."/>
            <person name="Evans N.J."/>
        </authorList>
    </citation>
    <scope>NUCLEOTIDE SEQUENCE [LARGE SCALE GENOMIC DNA]</scope>
    <source>
        <strain evidence="3 4">CHPA</strain>
    </source>
</reference>
<dbReference type="AlphaFoldDB" id="A0A7M1XMW3"/>
<name>A0A7M1XMW3_9SPIR</name>
<dbReference type="InterPro" id="IPR027381">
    <property type="entry name" value="LytR/CpsA/Psr_C"/>
</dbReference>
<dbReference type="InterPro" id="IPR050922">
    <property type="entry name" value="LytR/CpsA/Psr_CW_biosynth"/>
</dbReference>
<protein>
    <submittedName>
        <fullName evidence="3">LytR family transcriptional regulator</fullName>
    </submittedName>
</protein>
<evidence type="ECO:0000259" key="2">
    <source>
        <dbReference type="Pfam" id="PF13399"/>
    </source>
</evidence>
<dbReference type="KEGG" id="trc:DYE49_07915"/>
<feature type="domain" description="LytR/CpsA/Psr regulator C-terminal" evidence="2">
    <location>
        <begin position="307"/>
        <end position="398"/>
    </location>
</feature>
<keyword evidence="1" id="KW-1133">Transmembrane helix</keyword>
<evidence type="ECO:0000256" key="1">
    <source>
        <dbReference type="SAM" id="Phobius"/>
    </source>
</evidence>
<dbReference type="EMBL" id="CP031517">
    <property type="protein sequence ID" value="QOS40385.1"/>
    <property type="molecule type" value="Genomic_DNA"/>
</dbReference>
<dbReference type="Gene3D" id="3.30.70.2390">
    <property type="match status" value="1"/>
</dbReference>
<dbReference type="Pfam" id="PF13399">
    <property type="entry name" value="LytR_C"/>
    <property type="match status" value="1"/>
</dbReference>
<accession>A0A7M1XMW3</accession>
<evidence type="ECO:0000313" key="3">
    <source>
        <dbReference type="EMBL" id="QOS40385.1"/>
    </source>
</evidence>